<evidence type="ECO:0000313" key="2">
    <source>
        <dbReference type="EMBL" id="XBX83117.1"/>
    </source>
</evidence>
<dbReference type="AlphaFoldDB" id="A0AAU7W8D2"/>
<gene>
    <name evidence="2" type="ORF">ABIQ69_04125</name>
</gene>
<sequence length="356" mass="35792">MSRGARLTALAVALPLAWAALALPAAADDALPEPPGGADVEVPYLESVKIEPAPPWRIADCAVPLAAGPLVTSCDETGLTLAAPDYDPEAGIIVVPVPLTDGSVSMTVSYRAHLAPPPAPALAPAATARPVAAGSLLRVPLSELGLTCTRCGEGIRVRAGAIDPSRAGSAWATPTHLVFRAASDFTGPAELSIRVVDEFGSSTEATIPIGVYRAGPDPLIALDVFAPIGADGTAEIDLGQLASSLGDADVAFVGCGRAIHGSVSCDPDGRAHYAGGGAVDQFGFLVTADGEQAAGSITLVPEASDLPDGGPVPVAPVGDGEEPTLTVFVPPPPVEHTDRGGAFDPLIAVLDRVGAR</sequence>
<organism evidence="2">
    <name type="scientific">Agromyces sp. G08B096</name>
    <dbReference type="NCBI Taxonomy" id="3156399"/>
    <lineage>
        <taxon>Bacteria</taxon>
        <taxon>Bacillati</taxon>
        <taxon>Actinomycetota</taxon>
        <taxon>Actinomycetes</taxon>
        <taxon>Micrococcales</taxon>
        <taxon>Microbacteriaceae</taxon>
        <taxon>Agromyces</taxon>
    </lineage>
</organism>
<accession>A0AAU7W8D2</accession>
<reference evidence="2" key="1">
    <citation type="submission" date="2024-05" db="EMBL/GenBank/DDBJ databases">
        <authorList>
            <person name="Yu L."/>
        </authorList>
    </citation>
    <scope>NUCLEOTIDE SEQUENCE</scope>
    <source>
        <strain evidence="2">G08B096</strain>
    </source>
</reference>
<dbReference type="RefSeq" id="WP_350349133.1">
    <property type="nucleotide sequence ID" value="NZ_CP158374.1"/>
</dbReference>
<evidence type="ECO:0000256" key="1">
    <source>
        <dbReference type="SAM" id="SignalP"/>
    </source>
</evidence>
<feature type="chain" id="PRO_5043549123" evidence="1">
    <location>
        <begin position="28"/>
        <end position="356"/>
    </location>
</feature>
<keyword evidence="1" id="KW-0732">Signal</keyword>
<dbReference type="EMBL" id="CP158374">
    <property type="protein sequence ID" value="XBX83117.1"/>
    <property type="molecule type" value="Genomic_DNA"/>
</dbReference>
<name>A0AAU7W8D2_9MICO</name>
<feature type="signal peptide" evidence="1">
    <location>
        <begin position="1"/>
        <end position="27"/>
    </location>
</feature>
<proteinExistence type="predicted"/>
<protein>
    <submittedName>
        <fullName evidence="2">Uncharacterized protein</fullName>
    </submittedName>
</protein>